<feature type="region of interest" description="Disordered" evidence="5">
    <location>
        <begin position="245"/>
        <end position="333"/>
    </location>
</feature>
<dbReference type="Pfam" id="PF00010">
    <property type="entry name" value="HLH"/>
    <property type="match status" value="1"/>
</dbReference>
<evidence type="ECO:0000313" key="7">
    <source>
        <dbReference type="EMBL" id="KAI3917690.1"/>
    </source>
</evidence>
<feature type="compositionally biased region" description="Low complexity" evidence="5">
    <location>
        <begin position="270"/>
        <end position="283"/>
    </location>
</feature>
<reference evidence="7" key="1">
    <citation type="submission" date="2022-04" db="EMBL/GenBank/DDBJ databases">
        <title>A functionally conserved STORR gene fusion in Papaver species that diverged 16.8 million years ago.</title>
        <authorList>
            <person name="Catania T."/>
        </authorList>
    </citation>
    <scope>NUCLEOTIDE SEQUENCE</scope>
    <source>
        <strain evidence="7">S-188037</strain>
    </source>
</reference>
<feature type="domain" description="BHLH" evidence="6">
    <location>
        <begin position="374"/>
        <end position="423"/>
    </location>
</feature>
<keyword evidence="3" id="KW-0804">Transcription</keyword>
<dbReference type="InterPro" id="IPR045843">
    <property type="entry name" value="IND-like"/>
</dbReference>
<evidence type="ECO:0000259" key="6">
    <source>
        <dbReference type="PROSITE" id="PS50888"/>
    </source>
</evidence>
<evidence type="ECO:0000256" key="3">
    <source>
        <dbReference type="ARBA" id="ARBA00023163"/>
    </source>
</evidence>
<keyword evidence="8" id="KW-1185">Reference proteome</keyword>
<dbReference type="PANTHER" id="PTHR45914">
    <property type="entry name" value="TRANSCRIPTION FACTOR HEC3-RELATED"/>
    <property type="match status" value="1"/>
</dbReference>
<proteinExistence type="predicted"/>
<dbReference type="GO" id="GO:0003700">
    <property type="term" value="F:DNA-binding transcription factor activity"/>
    <property type="evidence" value="ECO:0007669"/>
    <property type="project" value="InterPro"/>
</dbReference>
<dbReference type="Proteomes" id="UP001202328">
    <property type="component" value="Unassembled WGS sequence"/>
</dbReference>
<dbReference type="SMART" id="SM00353">
    <property type="entry name" value="HLH"/>
    <property type="match status" value="1"/>
</dbReference>
<evidence type="ECO:0000313" key="8">
    <source>
        <dbReference type="Proteomes" id="UP001202328"/>
    </source>
</evidence>
<dbReference type="InterPro" id="IPR036638">
    <property type="entry name" value="HLH_DNA-bd_sf"/>
</dbReference>
<evidence type="ECO:0000256" key="4">
    <source>
        <dbReference type="ARBA" id="ARBA00023242"/>
    </source>
</evidence>
<dbReference type="EMBL" id="JAJJMB010008983">
    <property type="protein sequence ID" value="KAI3917690.1"/>
    <property type="molecule type" value="Genomic_DNA"/>
</dbReference>
<protein>
    <recommendedName>
        <fullName evidence="6">BHLH domain-containing protein</fullName>
    </recommendedName>
</protein>
<dbReference type="PANTHER" id="PTHR45914:SF12">
    <property type="entry name" value="TRANSCRIPTION FACTOR BHLH87"/>
    <property type="match status" value="1"/>
</dbReference>
<gene>
    <name evidence="7" type="ORF">MKW98_021452</name>
</gene>
<dbReference type="GO" id="GO:0046983">
    <property type="term" value="F:protein dimerization activity"/>
    <property type="evidence" value="ECO:0007669"/>
    <property type="project" value="InterPro"/>
</dbReference>
<dbReference type="Gene3D" id="4.10.280.10">
    <property type="entry name" value="Helix-loop-helix DNA-binding domain"/>
    <property type="match status" value="1"/>
</dbReference>
<dbReference type="SUPFAM" id="SSF47459">
    <property type="entry name" value="HLH, helix-loop-helix DNA-binding domain"/>
    <property type="match status" value="1"/>
</dbReference>
<sequence length="460" mass="50561">MDSLGWDIHMFGRMSPNVHPSLWSNNDIHRQEVGESFAASEYYTNTGGKMADLAEDFLALSPIFQGVKTCNANRSNWNSINVVSHSNQIQKEDAKRLEPADMVLAESGESLVSQLFTSTSSRMINKPNVMNPLTALMEDYGSSSAHDRLQVGTGGGCGSAKHGAGFSTVESVESLDCLLSTTTNSNTSASVEDDGISLIFSADCNNNLWNHHVSSGESENSNWSKEYNNGDQAVSQASSIPCIATTNNNAVRPSLDTRPNSSKSSRKEQQQQQQVSMNNNSHSFGLVHSDSATTQGGFRLITDNQPKTKKPRSEKTSNINFQNQPDDASLSSFDEPDMEAIAYMKEMIYRAAAFRPVNLGLELVDKPKRKNVKISSDPQTVAARQRRERISERIRVLQKLVPGGSKMDTASMLDEAANYLKFLRDQVKALETLGGGNNNSSPLQDNQNFPMQNFFPFAKH</sequence>
<feature type="compositionally biased region" description="Polar residues" evidence="5">
    <location>
        <begin position="316"/>
        <end position="332"/>
    </location>
</feature>
<evidence type="ECO:0000256" key="5">
    <source>
        <dbReference type="SAM" id="MobiDB-lite"/>
    </source>
</evidence>
<dbReference type="InterPro" id="IPR011598">
    <property type="entry name" value="bHLH_dom"/>
</dbReference>
<keyword evidence="2" id="KW-0805">Transcription regulation</keyword>
<evidence type="ECO:0000256" key="1">
    <source>
        <dbReference type="ARBA" id="ARBA00004123"/>
    </source>
</evidence>
<organism evidence="7 8">
    <name type="scientific">Papaver atlanticum</name>
    <dbReference type="NCBI Taxonomy" id="357466"/>
    <lineage>
        <taxon>Eukaryota</taxon>
        <taxon>Viridiplantae</taxon>
        <taxon>Streptophyta</taxon>
        <taxon>Embryophyta</taxon>
        <taxon>Tracheophyta</taxon>
        <taxon>Spermatophyta</taxon>
        <taxon>Magnoliopsida</taxon>
        <taxon>Ranunculales</taxon>
        <taxon>Papaveraceae</taxon>
        <taxon>Papaveroideae</taxon>
        <taxon>Papaver</taxon>
    </lineage>
</organism>
<dbReference type="PROSITE" id="PS50888">
    <property type="entry name" value="BHLH"/>
    <property type="match status" value="1"/>
</dbReference>
<evidence type="ECO:0000256" key="2">
    <source>
        <dbReference type="ARBA" id="ARBA00023015"/>
    </source>
</evidence>
<accession>A0AAD4XIT7</accession>
<comment type="caution">
    <text evidence="7">The sequence shown here is derived from an EMBL/GenBank/DDBJ whole genome shotgun (WGS) entry which is preliminary data.</text>
</comment>
<name>A0AAD4XIT7_9MAGN</name>
<dbReference type="AlphaFoldDB" id="A0AAD4XIT7"/>
<comment type="subcellular location">
    <subcellularLocation>
        <location evidence="1">Nucleus</location>
    </subcellularLocation>
</comment>
<dbReference type="GO" id="GO:0005634">
    <property type="term" value="C:nucleus"/>
    <property type="evidence" value="ECO:0007669"/>
    <property type="project" value="UniProtKB-SubCell"/>
</dbReference>
<keyword evidence="4" id="KW-0539">Nucleus</keyword>